<accession>A0ABQ8ULW8</accession>
<keyword evidence="2" id="KW-1185">Reference proteome</keyword>
<dbReference type="EMBL" id="JAPMOS010000026">
    <property type="protein sequence ID" value="KAJ4458687.1"/>
    <property type="molecule type" value="Genomic_DNA"/>
</dbReference>
<proteinExistence type="predicted"/>
<evidence type="ECO:0000313" key="2">
    <source>
        <dbReference type="Proteomes" id="UP001141327"/>
    </source>
</evidence>
<organism evidence="1 2">
    <name type="scientific">Paratrimastix pyriformis</name>
    <dbReference type="NCBI Taxonomy" id="342808"/>
    <lineage>
        <taxon>Eukaryota</taxon>
        <taxon>Metamonada</taxon>
        <taxon>Preaxostyla</taxon>
        <taxon>Paratrimastigidae</taxon>
        <taxon>Paratrimastix</taxon>
    </lineage>
</organism>
<comment type="caution">
    <text evidence="1">The sequence shown here is derived from an EMBL/GenBank/DDBJ whole genome shotgun (WGS) entry which is preliminary data.</text>
</comment>
<sequence>MAFCYQRTEKMMAVPLAPAPFVYGPPPTPYHGVHPHITPQGARHPSRPCPMRRVAKFSPYRHRTSPLLAPQLPPVPLRPNWEALASPNCPPPPLHGELQIALFRGSQSPGNTFGVLFELMLDIIGHRSGVPLE</sequence>
<protein>
    <submittedName>
        <fullName evidence="1">Uncharacterized protein</fullName>
    </submittedName>
</protein>
<reference evidence="1" key="1">
    <citation type="journal article" date="2022" name="bioRxiv">
        <title>Genomics of Preaxostyla Flagellates Illuminates Evolutionary Transitions and the Path Towards Mitochondrial Loss.</title>
        <authorList>
            <person name="Novak L.V.F."/>
            <person name="Treitli S.C."/>
            <person name="Pyrih J."/>
            <person name="Halakuc P."/>
            <person name="Pipaliya S.V."/>
            <person name="Vacek V."/>
            <person name="Brzon O."/>
            <person name="Soukal P."/>
            <person name="Eme L."/>
            <person name="Dacks J.B."/>
            <person name="Karnkowska A."/>
            <person name="Elias M."/>
            <person name="Hampl V."/>
        </authorList>
    </citation>
    <scope>NUCLEOTIDE SEQUENCE</scope>
    <source>
        <strain evidence="1">RCP-MX</strain>
    </source>
</reference>
<dbReference type="Proteomes" id="UP001141327">
    <property type="component" value="Unassembled WGS sequence"/>
</dbReference>
<name>A0ABQ8ULW8_9EUKA</name>
<evidence type="ECO:0000313" key="1">
    <source>
        <dbReference type="EMBL" id="KAJ4458687.1"/>
    </source>
</evidence>
<gene>
    <name evidence="1" type="ORF">PAPYR_5448</name>
</gene>